<dbReference type="PANTHER" id="PTHR37419:SF1">
    <property type="entry name" value="SERINE_THREONINE-PROTEIN KINASE TOXIN HIPA"/>
    <property type="match status" value="1"/>
</dbReference>
<reference evidence="5 6" key="1">
    <citation type="submission" date="2019-04" db="EMBL/GenBank/DDBJ databases">
        <authorList>
            <person name="Van Vliet M D."/>
        </authorList>
    </citation>
    <scope>NUCLEOTIDE SEQUENCE [LARGE SCALE GENOMIC DNA]</scope>
    <source>
        <strain evidence="5 6">F1</strain>
    </source>
</reference>
<keyword evidence="3" id="KW-0418">Kinase</keyword>
<evidence type="ECO:0000313" key="5">
    <source>
        <dbReference type="EMBL" id="VGO14087.1"/>
    </source>
</evidence>
<dbReference type="GO" id="GO:0004674">
    <property type="term" value="F:protein serine/threonine kinase activity"/>
    <property type="evidence" value="ECO:0007669"/>
    <property type="project" value="TreeGrafter"/>
</dbReference>
<dbReference type="AlphaFoldDB" id="A0A6C2U2J0"/>
<gene>
    <name evidence="5" type="ORF">PDESU_02644</name>
</gene>
<organism evidence="5 6">
    <name type="scientific">Pontiella desulfatans</name>
    <dbReference type="NCBI Taxonomy" id="2750659"/>
    <lineage>
        <taxon>Bacteria</taxon>
        <taxon>Pseudomonadati</taxon>
        <taxon>Kiritimatiellota</taxon>
        <taxon>Kiritimatiellia</taxon>
        <taxon>Kiritimatiellales</taxon>
        <taxon>Pontiellaceae</taxon>
        <taxon>Pontiella</taxon>
    </lineage>
</organism>
<comment type="similarity">
    <text evidence="1">Belongs to the HipA Ser/Thr kinase family.</text>
</comment>
<dbReference type="GO" id="GO:0005829">
    <property type="term" value="C:cytosol"/>
    <property type="evidence" value="ECO:0007669"/>
    <property type="project" value="TreeGrafter"/>
</dbReference>
<dbReference type="RefSeq" id="WP_136079597.1">
    <property type="nucleotide sequence ID" value="NZ_CAAHFG010000001.1"/>
</dbReference>
<dbReference type="Gene3D" id="1.10.1070.20">
    <property type="match status" value="1"/>
</dbReference>
<dbReference type="Proteomes" id="UP000366872">
    <property type="component" value="Unassembled WGS sequence"/>
</dbReference>
<dbReference type="Pfam" id="PF07804">
    <property type="entry name" value="HipA_C"/>
    <property type="match status" value="1"/>
</dbReference>
<evidence type="ECO:0000256" key="1">
    <source>
        <dbReference type="ARBA" id="ARBA00010164"/>
    </source>
</evidence>
<feature type="domain" description="HipA-like C-terminal" evidence="4">
    <location>
        <begin position="58"/>
        <end position="278"/>
    </location>
</feature>
<dbReference type="InterPro" id="IPR052028">
    <property type="entry name" value="HipA_Ser/Thr_kinase"/>
</dbReference>
<proteinExistence type="inferred from homology"/>
<evidence type="ECO:0000256" key="3">
    <source>
        <dbReference type="ARBA" id="ARBA00022777"/>
    </source>
</evidence>
<evidence type="ECO:0000313" key="6">
    <source>
        <dbReference type="Proteomes" id="UP000366872"/>
    </source>
</evidence>
<keyword evidence="6" id="KW-1185">Reference proteome</keyword>
<accession>A0A6C2U2J0</accession>
<dbReference type="EMBL" id="CAAHFG010000001">
    <property type="protein sequence ID" value="VGO14087.1"/>
    <property type="molecule type" value="Genomic_DNA"/>
</dbReference>
<keyword evidence="2" id="KW-0808">Transferase</keyword>
<sequence length="315" mass="35607">MSKATCHICLQPLESAEGLYHGSCCKKLFGSNRPPIFPYAWKELNELAEEIVRQHVTVPGVQPKLSVHLERGGRRQDSRLTLVGLEGGYILKPPVAQYPEMPELEHVTMRMAGCFGIATAECGLISLDDGQLAFITKRMDRDGENKLHMEDMCQLTDRLTEQKYRGSLEQVGKAVLRHCDNSLFDALRFFEVSVFCFLTGNSDMHLKNFSLLYQPGDTVNLSPAYDLVPTQLLLPEDEEESALTVNGRKKHLGRNDFIRMAESLRLTEKQTGNTFDRFSANRDASLQILEKGFCSPNMKERYKMLLCERAGRLGI</sequence>
<protein>
    <recommendedName>
        <fullName evidence="4">HipA-like C-terminal domain-containing protein</fullName>
    </recommendedName>
</protein>
<dbReference type="InterPro" id="IPR012893">
    <property type="entry name" value="HipA-like_C"/>
</dbReference>
<evidence type="ECO:0000256" key="2">
    <source>
        <dbReference type="ARBA" id="ARBA00022679"/>
    </source>
</evidence>
<dbReference type="PANTHER" id="PTHR37419">
    <property type="entry name" value="SERINE/THREONINE-PROTEIN KINASE TOXIN HIPA"/>
    <property type="match status" value="1"/>
</dbReference>
<name>A0A6C2U2J0_PONDE</name>
<evidence type="ECO:0000259" key="4">
    <source>
        <dbReference type="Pfam" id="PF07804"/>
    </source>
</evidence>